<dbReference type="Gene3D" id="2.60.40.10">
    <property type="entry name" value="Immunoglobulins"/>
    <property type="match status" value="1"/>
</dbReference>
<dbReference type="GO" id="GO:0005576">
    <property type="term" value="C:extracellular region"/>
    <property type="evidence" value="ECO:0007669"/>
    <property type="project" value="InterPro"/>
</dbReference>
<evidence type="ECO:0000313" key="3">
    <source>
        <dbReference type="Proteomes" id="UP001152759"/>
    </source>
</evidence>
<organism evidence="2 3">
    <name type="scientific">Bemisia tabaci</name>
    <name type="common">Sweetpotato whitefly</name>
    <name type="synonym">Aleurodes tabaci</name>
    <dbReference type="NCBI Taxonomy" id="7038"/>
    <lineage>
        <taxon>Eukaryota</taxon>
        <taxon>Metazoa</taxon>
        <taxon>Ecdysozoa</taxon>
        <taxon>Arthropoda</taxon>
        <taxon>Hexapoda</taxon>
        <taxon>Insecta</taxon>
        <taxon>Pterygota</taxon>
        <taxon>Neoptera</taxon>
        <taxon>Paraneoptera</taxon>
        <taxon>Hemiptera</taxon>
        <taxon>Sternorrhyncha</taxon>
        <taxon>Aleyrodoidea</taxon>
        <taxon>Aleyrodidae</taxon>
        <taxon>Aleyrodinae</taxon>
        <taxon>Bemisia</taxon>
    </lineage>
</organism>
<dbReference type="SUPFAM" id="SSF57256">
    <property type="entry name" value="Elafin-like"/>
    <property type="match status" value="1"/>
</dbReference>
<dbReference type="GO" id="GO:0030414">
    <property type="term" value="F:peptidase inhibitor activity"/>
    <property type="evidence" value="ECO:0007669"/>
    <property type="project" value="InterPro"/>
</dbReference>
<dbReference type="CDD" id="cd00199">
    <property type="entry name" value="WAP"/>
    <property type="match status" value="1"/>
</dbReference>
<proteinExistence type="predicted"/>
<dbReference type="InterPro" id="IPR036116">
    <property type="entry name" value="FN3_sf"/>
</dbReference>
<evidence type="ECO:0000259" key="1">
    <source>
        <dbReference type="Pfam" id="PF00095"/>
    </source>
</evidence>
<dbReference type="Proteomes" id="UP001152759">
    <property type="component" value="Chromosome 10"/>
</dbReference>
<evidence type="ECO:0000313" key="2">
    <source>
        <dbReference type="EMBL" id="CAH0383516.1"/>
    </source>
</evidence>
<dbReference type="InterPro" id="IPR008197">
    <property type="entry name" value="WAP_dom"/>
</dbReference>
<dbReference type="SUPFAM" id="SSF49265">
    <property type="entry name" value="Fibronectin type III"/>
    <property type="match status" value="1"/>
</dbReference>
<dbReference type="GO" id="GO:0009986">
    <property type="term" value="C:cell surface"/>
    <property type="evidence" value="ECO:0007669"/>
    <property type="project" value="TreeGrafter"/>
</dbReference>
<protein>
    <recommendedName>
        <fullName evidence="1">WAP domain-containing protein</fullName>
    </recommendedName>
</protein>
<keyword evidence="3" id="KW-1185">Reference proteome</keyword>
<dbReference type="Gene3D" id="4.10.75.10">
    <property type="entry name" value="Elafin-like"/>
    <property type="match status" value="1"/>
</dbReference>
<dbReference type="PANTHER" id="PTHR14131:SF5">
    <property type="entry name" value="ANOSMIN-1"/>
    <property type="match status" value="1"/>
</dbReference>
<dbReference type="PANTHER" id="PTHR14131">
    <property type="entry name" value="ANOSMIN"/>
    <property type="match status" value="1"/>
</dbReference>
<sequence>MVNNLLEGSFHSIPAQHGRRFRAQFEESTRSTKCAEECLKTRWSWTKAGDCGAASDDSRATALGSGENVDADAVFLEACVAACRSDMDCPGITDKCCPHSCGASCRSPRGLISNPDLPRIPENVTITEKLEKNATHETLDAFGSWSVGGSEKGLVFLVEARHHLGCNFSERKLGPWTLVRREIRPRVNLMRVMTYGRWYQIRVAAVNENGTKGYSLPSNHFQLSFEPMGPEAPTGITIHSVAMVNGSVWAELRWKAPNSSLPITRYRISLGHVLGSSSESRSADVSFIRDFFVPKDQHIFFLRDLTVPKEFMVQVQAYSKYCEKRLTGLTGDLRFFIERGADDELLWFADTGEMLSPKKLLSLEESLSKPKVDRNRFRWKEGELRAHVRWTWSRKQSNLTFEIIWRQVGLGPRSTFAATTDKTYYEIGSLRFNSKYNVTLKTQSYMKLHSTFTVFKTPSCEDLSKSNEELDCKLIKDLNFSKNLDK</sequence>
<gene>
    <name evidence="2" type="ORF">BEMITA_LOCUS2957</name>
</gene>
<dbReference type="InterPro" id="IPR042447">
    <property type="entry name" value="Anosmin-1"/>
</dbReference>
<dbReference type="EMBL" id="OU963871">
    <property type="protein sequence ID" value="CAH0383516.1"/>
    <property type="molecule type" value="Genomic_DNA"/>
</dbReference>
<dbReference type="GO" id="GO:0030182">
    <property type="term" value="P:neuron differentiation"/>
    <property type="evidence" value="ECO:0007669"/>
    <property type="project" value="TreeGrafter"/>
</dbReference>
<dbReference type="InterPro" id="IPR013783">
    <property type="entry name" value="Ig-like_fold"/>
</dbReference>
<accession>A0A9P0A111</accession>
<dbReference type="Pfam" id="PF00095">
    <property type="entry name" value="WAP"/>
    <property type="match status" value="1"/>
</dbReference>
<reference evidence="2" key="1">
    <citation type="submission" date="2021-12" db="EMBL/GenBank/DDBJ databases">
        <authorList>
            <person name="King R."/>
        </authorList>
    </citation>
    <scope>NUCLEOTIDE SEQUENCE</scope>
</reference>
<dbReference type="AlphaFoldDB" id="A0A9P0A111"/>
<name>A0A9P0A111_BEMTA</name>
<dbReference type="InterPro" id="IPR036645">
    <property type="entry name" value="Elafin-like_sf"/>
</dbReference>
<feature type="domain" description="WAP" evidence="1">
    <location>
        <begin position="77"/>
        <end position="108"/>
    </location>
</feature>